<reference evidence="2" key="1">
    <citation type="submission" date="2020-05" db="EMBL/GenBank/DDBJ databases">
        <title>WGS assembly of Panicum virgatum.</title>
        <authorList>
            <person name="Lovell J.T."/>
            <person name="Jenkins J."/>
            <person name="Shu S."/>
            <person name="Juenger T.E."/>
            <person name="Schmutz J."/>
        </authorList>
    </citation>
    <scope>NUCLEOTIDE SEQUENCE</scope>
    <source>
        <strain evidence="2">AP13</strain>
    </source>
</reference>
<feature type="region of interest" description="Disordered" evidence="1">
    <location>
        <begin position="1"/>
        <end position="29"/>
    </location>
</feature>
<evidence type="ECO:0000313" key="3">
    <source>
        <dbReference type="Proteomes" id="UP000823388"/>
    </source>
</evidence>
<accession>A0A8T0WYQ2</accession>
<protein>
    <submittedName>
        <fullName evidence="2">Uncharacterized protein</fullName>
    </submittedName>
</protein>
<dbReference type="Proteomes" id="UP000823388">
    <property type="component" value="Chromosome 1N"/>
</dbReference>
<dbReference type="EMBL" id="CM029038">
    <property type="protein sequence ID" value="KAG2650766.1"/>
    <property type="molecule type" value="Genomic_DNA"/>
</dbReference>
<name>A0A8T0WYQ2_PANVG</name>
<gene>
    <name evidence="2" type="ORF">PVAP13_1NG170233</name>
</gene>
<feature type="compositionally biased region" description="Polar residues" evidence="1">
    <location>
        <begin position="12"/>
        <end position="29"/>
    </location>
</feature>
<evidence type="ECO:0000256" key="1">
    <source>
        <dbReference type="SAM" id="MobiDB-lite"/>
    </source>
</evidence>
<sequence length="116" mass="13217">MQRSRLQAPASPIQSTCAPPSTYASPAYQRSPQSRLLQASQLKLVYALSPNLPPLLLLCGYFWSDIFTHSLCDSSFRCDNWYNRNRNSLCFGGFSAIQVTYEVYLINRVNQKLIFT</sequence>
<comment type="caution">
    <text evidence="2">The sequence shown here is derived from an EMBL/GenBank/DDBJ whole genome shotgun (WGS) entry which is preliminary data.</text>
</comment>
<organism evidence="2 3">
    <name type="scientific">Panicum virgatum</name>
    <name type="common">Blackwell switchgrass</name>
    <dbReference type="NCBI Taxonomy" id="38727"/>
    <lineage>
        <taxon>Eukaryota</taxon>
        <taxon>Viridiplantae</taxon>
        <taxon>Streptophyta</taxon>
        <taxon>Embryophyta</taxon>
        <taxon>Tracheophyta</taxon>
        <taxon>Spermatophyta</taxon>
        <taxon>Magnoliopsida</taxon>
        <taxon>Liliopsida</taxon>
        <taxon>Poales</taxon>
        <taxon>Poaceae</taxon>
        <taxon>PACMAD clade</taxon>
        <taxon>Panicoideae</taxon>
        <taxon>Panicodae</taxon>
        <taxon>Paniceae</taxon>
        <taxon>Panicinae</taxon>
        <taxon>Panicum</taxon>
        <taxon>Panicum sect. Hiantes</taxon>
    </lineage>
</organism>
<dbReference type="AlphaFoldDB" id="A0A8T0WYQ2"/>
<evidence type="ECO:0000313" key="2">
    <source>
        <dbReference type="EMBL" id="KAG2650766.1"/>
    </source>
</evidence>
<keyword evidence="3" id="KW-1185">Reference proteome</keyword>
<proteinExistence type="predicted"/>